<name>A0A5J6VAU5_9MICO</name>
<evidence type="ECO:0000256" key="3">
    <source>
        <dbReference type="ARBA" id="ARBA00023163"/>
    </source>
</evidence>
<protein>
    <submittedName>
        <fullName evidence="6">AraC family transcriptional regulator</fullName>
    </submittedName>
</protein>
<dbReference type="PANTHER" id="PTHR46796">
    <property type="entry name" value="HTH-TYPE TRANSCRIPTIONAL ACTIVATOR RHAS-RELATED"/>
    <property type="match status" value="1"/>
</dbReference>
<dbReference type="AlphaFoldDB" id="A0A5J6VAU5"/>
<accession>A0A5J6VAU5</accession>
<dbReference type="GO" id="GO:0003700">
    <property type="term" value="F:DNA-binding transcription factor activity"/>
    <property type="evidence" value="ECO:0007669"/>
    <property type="project" value="InterPro"/>
</dbReference>
<evidence type="ECO:0000256" key="2">
    <source>
        <dbReference type="ARBA" id="ARBA00023125"/>
    </source>
</evidence>
<feature type="domain" description="HTH araC/xylS-type" evidence="5">
    <location>
        <begin position="138"/>
        <end position="240"/>
    </location>
</feature>
<dbReference type="EMBL" id="CP044427">
    <property type="protein sequence ID" value="QFG70312.1"/>
    <property type="molecule type" value="Genomic_DNA"/>
</dbReference>
<dbReference type="Gene3D" id="1.10.10.60">
    <property type="entry name" value="Homeodomain-like"/>
    <property type="match status" value="1"/>
</dbReference>
<organism evidence="6 7">
    <name type="scientific">Ornithinimicrobium pratense</name>
    <dbReference type="NCBI Taxonomy" id="2593973"/>
    <lineage>
        <taxon>Bacteria</taxon>
        <taxon>Bacillati</taxon>
        <taxon>Actinomycetota</taxon>
        <taxon>Actinomycetes</taxon>
        <taxon>Micrococcales</taxon>
        <taxon>Ornithinimicrobiaceae</taxon>
        <taxon>Ornithinimicrobium</taxon>
    </lineage>
</organism>
<evidence type="ECO:0000256" key="4">
    <source>
        <dbReference type="SAM" id="MobiDB-lite"/>
    </source>
</evidence>
<evidence type="ECO:0000313" key="6">
    <source>
        <dbReference type="EMBL" id="QFG70312.1"/>
    </source>
</evidence>
<feature type="compositionally biased region" description="Basic and acidic residues" evidence="4">
    <location>
        <begin position="259"/>
        <end position="272"/>
    </location>
</feature>
<dbReference type="Proteomes" id="UP000326546">
    <property type="component" value="Chromosome"/>
</dbReference>
<evidence type="ECO:0000256" key="1">
    <source>
        <dbReference type="ARBA" id="ARBA00023015"/>
    </source>
</evidence>
<evidence type="ECO:0000259" key="5">
    <source>
        <dbReference type="PROSITE" id="PS01124"/>
    </source>
</evidence>
<sequence length="272" mass="28965">MGPPGVHRGLPSTSLTLVLPVDEPIDVSWAEGSSRARRWSVVSGLHAAPAAIRHDGHQSGVQLALTPAGARALLGMPAAALGAALLQLDELDPPGATDRQLRHLPEQLHDTADWSDRLRLVQDALVGAMAQRPAARPRSEVAQALSRLASGQSVAAVAAEVGWSRRHLTTQVSAELGLSPKVYQRVARFQTAHQLLLTLARAGRPSLAEVAADTGYADQAHLTREWVELAGCSPARWLREEFPYVQDSPVAGDDDGADGADHPRRAPKTEGH</sequence>
<dbReference type="SMART" id="SM00342">
    <property type="entry name" value="HTH_ARAC"/>
    <property type="match status" value="1"/>
</dbReference>
<dbReference type="InterPro" id="IPR009057">
    <property type="entry name" value="Homeodomain-like_sf"/>
</dbReference>
<dbReference type="OrthoDB" id="2559672at2"/>
<dbReference type="KEGG" id="serw:FY030_11595"/>
<keyword evidence="1" id="KW-0805">Transcription regulation</keyword>
<proteinExistence type="predicted"/>
<dbReference type="SUPFAM" id="SSF46689">
    <property type="entry name" value="Homeodomain-like"/>
    <property type="match status" value="1"/>
</dbReference>
<dbReference type="InterPro" id="IPR050204">
    <property type="entry name" value="AraC_XylS_family_regulators"/>
</dbReference>
<keyword evidence="7" id="KW-1185">Reference proteome</keyword>
<keyword evidence="3" id="KW-0804">Transcription</keyword>
<dbReference type="GO" id="GO:0043565">
    <property type="term" value="F:sequence-specific DNA binding"/>
    <property type="evidence" value="ECO:0007669"/>
    <property type="project" value="InterPro"/>
</dbReference>
<dbReference type="PROSITE" id="PS01124">
    <property type="entry name" value="HTH_ARAC_FAMILY_2"/>
    <property type="match status" value="1"/>
</dbReference>
<evidence type="ECO:0000313" key="7">
    <source>
        <dbReference type="Proteomes" id="UP000326546"/>
    </source>
</evidence>
<keyword evidence="2" id="KW-0238">DNA-binding</keyword>
<gene>
    <name evidence="6" type="ORF">FY030_11595</name>
</gene>
<dbReference type="InterPro" id="IPR018060">
    <property type="entry name" value="HTH_AraC"/>
</dbReference>
<feature type="region of interest" description="Disordered" evidence="4">
    <location>
        <begin position="247"/>
        <end position="272"/>
    </location>
</feature>
<reference evidence="6 7" key="1">
    <citation type="submission" date="2019-09" db="EMBL/GenBank/DDBJ databases">
        <title>Serinicoccus pratensis sp. nov., isolated from meadow soil.</title>
        <authorList>
            <person name="Zhang W."/>
        </authorList>
    </citation>
    <scope>NUCLEOTIDE SEQUENCE [LARGE SCALE GENOMIC DNA]</scope>
    <source>
        <strain evidence="6 7">W204</strain>
    </source>
</reference>
<dbReference type="Pfam" id="PF12833">
    <property type="entry name" value="HTH_18"/>
    <property type="match status" value="1"/>
</dbReference>
<dbReference type="PANTHER" id="PTHR46796:SF15">
    <property type="entry name" value="BLL1074 PROTEIN"/>
    <property type="match status" value="1"/>
</dbReference>